<name>A0A918AGP4_9PSEU</name>
<feature type="compositionally biased region" description="Basic and acidic residues" evidence="1">
    <location>
        <begin position="1"/>
        <end position="12"/>
    </location>
</feature>
<comment type="caution">
    <text evidence="2">The sequence shown here is derived from an EMBL/GenBank/DDBJ whole genome shotgun (WGS) entry which is preliminary data.</text>
</comment>
<accession>A0A918AGP4</accession>
<dbReference type="AlphaFoldDB" id="A0A918AGP4"/>
<keyword evidence="3" id="KW-1185">Reference proteome</keyword>
<reference evidence="2" key="2">
    <citation type="submission" date="2020-09" db="EMBL/GenBank/DDBJ databases">
        <authorList>
            <person name="Sun Q."/>
            <person name="Ohkuma M."/>
        </authorList>
    </citation>
    <scope>NUCLEOTIDE SEQUENCE</scope>
    <source>
        <strain evidence="2">JCM 3313</strain>
    </source>
</reference>
<dbReference type="EMBL" id="BMRG01000001">
    <property type="protein sequence ID" value="GGP34229.1"/>
    <property type="molecule type" value="Genomic_DNA"/>
</dbReference>
<evidence type="ECO:0000313" key="2">
    <source>
        <dbReference type="EMBL" id="GGP34229.1"/>
    </source>
</evidence>
<sequence>MTTEELFSHLETPEPQAPIAQVEQPRSYEGLFREPGAPAGGGAHR</sequence>
<feature type="region of interest" description="Disordered" evidence="1">
    <location>
        <begin position="1"/>
        <end position="21"/>
    </location>
</feature>
<gene>
    <name evidence="2" type="ORF">GCM10010185_00950</name>
</gene>
<dbReference type="Proteomes" id="UP000639606">
    <property type="component" value="Unassembled WGS sequence"/>
</dbReference>
<evidence type="ECO:0000256" key="1">
    <source>
        <dbReference type="SAM" id="MobiDB-lite"/>
    </source>
</evidence>
<protein>
    <submittedName>
        <fullName evidence="2">Uncharacterized protein</fullName>
    </submittedName>
</protein>
<dbReference type="RefSeq" id="WP_189221024.1">
    <property type="nucleotide sequence ID" value="NZ_BMRG01000001.1"/>
</dbReference>
<reference evidence="2" key="1">
    <citation type="journal article" date="2014" name="Int. J. Syst. Evol. Microbiol.">
        <title>Complete genome sequence of Corynebacterium casei LMG S-19264T (=DSM 44701T), isolated from a smear-ripened cheese.</title>
        <authorList>
            <consortium name="US DOE Joint Genome Institute (JGI-PGF)"/>
            <person name="Walter F."/>
            <person name="Albersmeier A."/>
            <person name="Kalinowski J."/>
            <person name="Ruckert C."/>
        </authorList>
    </citation>
    <scope>NUCLEOTIDE SEQUENCE</scope>
    <source>
        <strain evidence="2">JCM 3313</strain>
    </source>
</reference>
<proteinExistence type="predicted"/>
<organism evidence="2 3">
    <name type="scientific">Saccharothrix coeruleofusca</name>
    <dbReference type="NCBI Taxonomy" id="33919"/>
    <lineage>
        <taxon>Bacteria</taxon>
        <taxon>Bacillati</taxon>
        <taxon>Actinomycetota</taxon>
        <taxon>Actinomycetes</taxon>
        <taxon>Pseudonocardiales</taxon>
        <taxon>Pseudonocardiaceae</taxon>
        <taxon>Saccharothrix</taxon>
    </lineage>
</organism>
<evidence type="ECO:0000313" key="3">
    <source>
        <dbReference type="Proteomes" id="UP000639606"/>
    </source>
</evidence>